<dbReference type="RefSeq" id="WP_013747276.1">
    <property type="nucleotide sequence ID" value="NC_015460.1"/>
</dbReference>
<gene>
    <name evidence="1" type="ordered locus">UMN179_02516</name>
</gene>
<dbReference type="AlphaFoldDB" id="F4HA36"/>
<sequence>MAKGDDDFYTRLGLSYIQELQSLSHNIAPRYDMPQPLPPHLQQLIQQLRKIDPLYDMPQLRSMLRLVDNLNSMSLDKFANLTITPENAVYFSPKNIAALEVLAQSEGVSQEKRGLLTRLANLMKAKLPKAAKFVGVTLADSSLRKFFDWLLDALAG</sequence>
<dbReference type="STRING" id="1005058.UMN179_02516"/>
<proteinExistence type="predicted"/>
<dbReference type="EMBL" id="CP002667">
    <property type="protein sequence ID" value="AEC18523.1"/>
    <property type="molecule type" value="Genomic_DNA"/>
</dbReference>
<name>F4HA36_GALAU</name>
<evidence type="ECO:0000313" key="1">
    <source>
        <dbReference type="EMBL" id="AEC18523.1"/>
    </source>
</evidence>
<dbReference type="Proteomes" id="UP000006908">
    <property type="component" value="Chromosome"/>
</dbReference>
<dbReference type="HOGENOM" id="CLU_1684024_0_0_6"/>
<organism evidence="1 2">
    <name type="scientific">Gallibacterium anatis (strain UMN179)</name>
    <name type="common">Pasteurella anatis</name>
    <dbReference type="NCBI Taxonomy" id="1005058"/>
    <lineage>
        <taxon>Bacteria</taxon>
        <taxon>Pseudomonadati</taxon>
        <taxon>Pseudomonadota</taxon>
        <taxon>Gammaproteobacteria</taxon>
        <taxon>Pasteurellales</taxon>
        <taxon>Pasteurellaceae</taxon>
        <taxon>Gallibacterium</taxon>
    </lineage>
</organism>
<accession>F4HA36</accession>
<dbReference type="KEGG" id="gan:UMN179_02516"/>
<evidence type="ECO:0000313" key="2">
    <source>
        <dbReference type="Proteomes" id="UP000006908"/>
    </source>
</evidence>
<reference evidence="1 2" key="1">
    <citation type="journal article" date="2011" name="J. Bacteriol.">
        <title>Complete genome sequence of Gallibacterium anatis strain UMN179, isolated from a laying hen with peritonitis.</title>
        <authorList>
            <person name="Johnson T.J."/>
            <person name="Fernandez-Alarcon C."/>
            <person name="Bojesen A.M."/>
            <person name="Nolan L.K."/>
            <person name="Trampel D.W."/>
            <person name="Seemann T."/>
        </authorList>
    </citation>
    <scope>NUCLEOTIDE SEQUENCE [LARGE SCALE GENOMIC DNA]</scope>
    <source>
        <strain evidence="1 2">UMN179</strain>
    </source>
</reference>
<dbReference type="PATRIC" id="fig|1005058.3.peg.2496"/>
<protein>
    <submittedName>
        <fullName evidence="1">Uncharacterized protein</fullName>
    </submittedName>
</protein>